<dbReference type="EMBL" id="NTHN02000001">
    <property type="protein sequence ID" value="MCT4368846.1"/>
    <property type="molecule type" value="Genomic_DNA"/>
</dbReference>
<organism evidence="4">
    <name type="scientific">Alloyangia mangrovi</name>
    <dbReference type="NCBI Taxonomy" id="1779329"/>
    <lineage>
        <taxon>Bacteria</taxon>
        <taxon>Pseudomonadati</taxon>
        <taxon>Pseudomonadota</taxon>
        <taxon>Alphaproteobacteria</taxon>
        <taxon>Rhodobacterales</taxon>
        <taxon>Roseobacteraceae</taxon>
        <taxon>Alloyangia</taxon>
    </lineage>
</organism>
<evidence type="ECO:0000256" key="1">
    <source>
        <dbReference type="SAM" id="MobiDB-lite"/>
    </source>
</evidence>
<reference evidence="5" key="2">
    <citation type="submission" date="2023-07" db="EMBL/GenBank/DDBJ databases">
        <title>Yangia mangrovi SAOS 153D genome.</title>
        <authorList>
            <person name="Verma A."/>
            <person name="Pal Y."/>
            <person name="Sundharam S."/>
            <person name="Bisht B."/>
            <person name="Srinivasan K."/>
        </authorList>
    </citation>
    <scope>NUCLEOTIDE SEQUENCE [LARGE SCALE GENOMIC DNA]</scope>
    <source>
        <strain evidence="5">SAOS 153D</strain>
    </source>
</reference>
<reference evidence="3" key="3">
    <citation type="submission" date="2024-05" db="EMBL/GenBank/DDBJ databases">
        <title>Yangia mangrovi SAOS 153D genome.</title>
        <authorList>
            <person name="Verma A."/>
            <person name="Pal Y."/>
            <person name="Sundharam S."/>
            <person name="Bisht B."/>
            <person name="Srinivasan K."/>
        </authorList>
    </citation>
    <scope>NUCLEOTIDE SEQUENCE</scope>
    <source>
        <strain evidence="3">SAOS 153D</strain>
    </source>
</reference>
<keyword evidence="4" id="KW-0489">Methyltransferase</keyword>
<evidence type="ECO:0000313" key="4">
    <source>
        <dbReference type="EMBL" id="PBD18283.1"/>
    </source>
</evidence>
<protein>
    <submittedName>
        <fullName evidence="4">Methylase</fullName>
    </submittedName>
    <submittedName>
        <fullName evidence="3">Methyltransferase domain-containing protein</fullName>
    </submittedName>
</protein>
<dbReference type="Proteomes" id="UP000217448">
    <property type="component" value="Unassembled WGS sequence"/>
</dbReference>
<dbReference type="EMBL" id="NTHN01000256">
    <property type="protein sequence ID" value="PBD18283.1"/>
    <property type="molecule type" value="Genomic_DNA"/>
</dbReference>
<sequence length="248" mass="26824">MPSRKMLDATRQATGQGATPETSVVTAKILEFLAAEEVRRVLDIGCGRGDLAAALVRRGYAVTGVDPLAASLDIARGRAPGAEFLQASAEAIPARVRSFGAAVFLNSLHHVPAAQMLPGLSEAWRLLRPRGLLLVIEPLAQGSFFEAMRRVDDETEVRSRALAALESFAGGVRCETIADLRLDRVSHFASEEAFVTYLCAADPERRAAIGADPEAVTRDFLHWADTSDGRPPYVLTQPHLVRALRKLD</sequence>
<feature type="compositionally biased region" description="Polar residues" evidence="1">
    <location>
        <begin position="11"/>
        <end position="20"/>
    </location>
</feature>
<reference evidence="4" key="1">
    <citation type="submission" date="2017-09" db="EMBL/GenBank/DDBJ databases">
        <title>Yangia sp. SAOS 153D whole genome sequencing.</title>
        <authorList>
            <person name="Verma A."/>
            <person name="Krishnamurthi S."/>
        </authorList>
    </citation>
    <scope>NUCLEOTIDE SEQUENCE [LARGE SCALE GENOMIC DNA]</scope>
    <source>
        <strain evidence="4">SAOS 153D</strain>
    </source>
</reference>
<gene>
    <name evidence="3" type="ORF">CLG85_000180</name>
    <name evidence="4" type="ORF">CLG85_15650</name>
</gene>
<dbReference type="RefSeq" id="WP_095883097.1">
    <property type="nucleotide sequence ID" value="NZ_NTHN02000001.1"/>
</dbReference>
<dbReference type="Gene3D" id="3.40.50.150">
    <property type="entry name" value="Vaccinia Virus protein VP39"/>
    <property type="match status" value="1"/>
</dbReference>
<evidence type="ECO:0000313" key="3">
    <source>
        <dbReference type="EMBL" id="MCT4368846.1"/>
    </source>
</evidence>
<dbReference type="AlphaFoldDB" id="A0A2A3JT06"/>
<keyword evidence="4" id="KW-0808">Transferase</keyword>
<proteinExistence type="predicted"/>
<dbReference type="GO" id="GO:0032259">
    <property type="term" value="P:methylation"/>
    <property type="evidence" value="ECO:0007669"/>
    <property type="project" value="UniProtKB-KW"/>
</dbReference>
<keyword evidence="5" id="KW-1185">Reference proteome</keyword>
<dbReference type="OrthoDB" id="9808140at2"/>
<dbReference type="CDD" id="cd02440">
    <property type="entry name" value="AdoMet_MTases"/>
    <property type="match status" value="1"/>
</dbReference>
<dbReference type="PANTHER" id="PTHR43464:SF83">
    <property type="entry name" value="MALONYL-[ACYL-CARRIER PROTEIN] O-METHYLTRANSFERASE"/>
    <property type="match status" value="1"/>
</dbReference>
<comment type="caution">
    <text evidence="4">The sequence shown here is derived from an EMBL/GenBank/DDBJ whole genome shotgun (WGS) entry which is preliminary data.</text>
</comment>
<dbReference type="Pfam" id="PF13649">
    <property type="entry name" value="Methyltransf_25"/>
    <property type="match status" value="1"/>
</dbReference>
<feature type="domain" description="Methyltransferase" evidence="2">
    <location>
        <begin position="41"/>
        <end position="131"/>
    </location>
</feature>
<feature type="region of interest" description="Disordered" evidence="1">
    <location>
        <begin position="1"/>
        <end position="20"/>
    </location>
</feature>
<name>A0A2A3JT06_9RHOB</name>
<dbReference type="InterPro" id="IPR041698">
    <property type="entry name" value="Methyltransf_25"/>
</dbReference>
<accession>A0A2A3JT06</accession>
<evidence type="ECO:0000259" key="2">
    <source>
        <dbReference type="Pfam" id="PF13649"/>
    </source>
</evidence>
<dbReference type="InterPro" id="IPR029063">
    <property type="entry name" value="SAM-dependent_MTases_sf"/>
</dbReference>
<dbReference type="SUPFAM" id="SSF53335">
    <property type="entry name" value="S-adenosyl-L-methionine-dependent methyltransferases"/>
    <property type="match status" value="1"/>
</dbReference>
<dbReference type="PANTHER" id="PTHR43464">
    <property type="entry name" value="METHYLTRANSFERASE"/>
    <property type="match status" value="1"/>
</dbReference>
<evidence type="ECO:0000313" key="5">
    <source>
        <dbReference type="Proteomes" id="UP000217448"/>
    </source>
</evidence>
<dbReference type="GO" id="GO:0008168">
    <property type="term" value="F:methyltransferase activity"/>
    <property type="evidence" value="ECO:0007669"/>
    <property type="project" value="UniProtKB-KW"/>
</dbReference>